<feature type="region of interest" description="Disordered" evidence="1">
    <location>
        <begin position="22"/>
        <end position="67"/>
    </location>
</feature>
<comment type="caution">
    <text evidence="2">The sequence shown here is derived from an EMBL/GenBank/DDBJ whole genome shotgun (WGS) entry which is preliminary data.</text>
</comment>
<feature type="compositionally biased region" description="Polar residues" evidence="1">
    <location>
        <begin position="30"/>
        <end position="51"/>
    </location>
</feature>
<dbReference type="Proteomes" id="UP001396334">
    <property type="component" value="Unassembled WGS sequence"/>
</dbReference>
<sequence>MDSGCWSSMKAQVVLAVVPDGKPTVGTEETLLQNDANMPSSRTRPTGNRWTPTPILSPPSSYPPMGRLSMREKLVPRGYSGEYLRYEG</sequence>
<keyword evidence="3" id="KW-1185">Reference proteome</keyword>
<evidence type="ECO:0000313" key="2">
    <source>
        <dbReference type="EMBL" id="KAK8992739.1"/>
    </source>
</evidence>
<organism evidence="2 3">
    <name type="scientific">Hibiscus sabdariffa</name>
    <name type="common">roselle</name>
    <dbReference type="NCBI Taxonomy" id="183260"/>
    <lineage>
        <taxon>Eukaryota</taxon>
        <taxon>Viridiplantae</taxon>
        <taxon>Streptophyta</taxon>
        <taxon>Embryophyta</taxon>
        <taxon>Tracheophyta</taxon>
        <taxon>Spermatophyta</taxon>
        <taxon>Magnoliopsida</taxon>
        <taxon>eudicotyledons</taxon>
        <taxon>Gunneridae</taxon>
        <taxon>Pentapetalae</taxon>
        <taxon>rosids</taxon>
        <taxon>malvids</taxon>
        <taxon>Malvales</taxon>
        <taxon>Malvaceae</taxon>
        <taxon>Malvoideae</taxon>
        <taxon>Hibiscus</taxon>
    </lineage>
</organism>
<name>A0ABR2PWC6_9ROSI</name>
<accession>A0ABR2PWC6</accession>
<gene>
    <name evidence="2" type="ORF">V6N11_048809</name>
</gene>
<evidence type="ECO:0000256" key="1">
    <source>
        <dbReference type="SAM" id="MobiDB-lite"/>
    </source>
</evidence>
<proteinExistence type="predicted"/>
<protein>
    <submittedName>
        <fullName evidence="2">Uncharacterized protein</fullName>
    </submittedName>
</protein>
<evidence type="ECO:0000313" key="3">
    <source>
        <dbReference type="Proteomes" id="UP001396334"/>
    </source>
</evidence>
<dbReference type="EMBL" id="JBBPBN010000050">
    <property type="protein sequence ID" value="KAK8992739.1"/>
    <property type="molecule type" value="Genomic_DNA"/>
</dbReference>
<reference evidence="2 3" key="1">
    <citation type="journal article" date="2024" name="G3 (Bethesda)">
        <title>Genome assembly of Hibiscus sabdariffa L. provides insights into metabolisms of medicinal natural products.</title>
        <authorList>
            <person name="Kim T."/>
        </authorList>
    </citation>
    <scope>NUCLEOTIDE SEQUENCE [LARGE SCALE GENOMIC DNA]</scope>
    <source>
        <strain evidence="2">TK-2024</strain>
        <tissue evidence="2">Old leaves</tissue>
    </source>
</reference>